<dbReference type="PRINTS" id="PR00112">
    <property type="entry name" value="ACYLPHPHTASE"/>
</dbReference>
<comment type="similarity">
    <text evidence="1 6">Belongs to the acylphosphatase family.</text>
</comment>
<dbReference type="SUPFAM" id="SSF54975">
    <property type="entry name" value="Acylphosphatase/BLUF domain-like"/>
    <property type="match status" value="1"/>
</dbReference>
<reference evidence="8 9" key="1">
    <citation type="submission" date="2019-07" db="EMBL/GenBank/DDBJ databases">
        <authorList>
            <person name="Zhou L.-Y."/>
        </authorList>
    </citation>
    <scope>NUCLEOTIDE SEQUENCE [LARGE SCALE GENOMIC DNA]</scope>
    <source>
        <strain evidence="8 9">YIM 101269</strain>
    </source>
</reference>
<evidence type="ECO:0000313" key="8">
    <source>
        <dbReference type="EMBL" id="TRY18876.1"/>
    </source>
</evidence>
<evidence type="ECO:0000256" key="1">
    <source>
        <dbReference type="ARBA" id="ARBA00005614"/>
    </source>
</evidence>
<dbReference type="GO" id="GO:0003998">
    <property type="term" value="F:acylphosphatase activity"/>
    <property type="evidence" value="ECO:0007669"/>
    <property type="project" value="UniProtKB-EC"/>
</dbReference>
<comment type="caution">
    <text evidence="8">The sequence shown here is derived from an EMBL/GenBank/DDBJ whole genome shotgun (WGS) entry which is preliminary data.</text>
</comment>
<dbReference type="Proteomes" id="UP000317638">
    <property type="component" value="Unassembled WGS sequence"/>
</dbReference>
<evidence type="ECO:0000256" key="4">
    <source>
        <dbReference type="ARBA" id="ARBA00047645"/>
    </source>
</evidence>
<protein>
    <recommendedName>
        <fullName evidence="3 5">acylphosphatase</fullName>
        <ecNumber evidence="2 5">3.6.1.7</ecNumber>
    </recommendedName>
</protein>
<dbReference type="OrthoDB" id="3182027at2"/>
<dbReference type="PROSITE" id="PS51160">
    <property type="entry name" value="ACYLPHOSPHATASE_3"/>
    <property type="match status" value="1"/>
</dbReference>
<dbReference type="InterPro" id="IPR001792">
    <property type="entry name" value="Acylphosphatase-like_dom"/>
</dbReference>
<dbReference type="PROSITE" id="PS00151">
    <property type="entry name" value="ACYLPHOSPHATASE_2"/>
    <property type="match status" value="1"/>
</dbReference>
<dbReference type="InterPro" id="IPR036046">
    <property type="entry name" value="Acylphosphatase-like_dom_sf"/>
</dbReference>
<sequence>MRRVHVIVTGTVQGVGYRWSTRLRAEGLGLGGWVRNRGDGAVEAELEGPEDAVEQLLDWMADGPPGARVRDFRTAELDPTGAKHFEVRA</sequence>
<evidence type="ECO:0000256" key="5">
    <source>
        <dbReference type="PROSITE-ProRule" id="PRU00520"/>
    </source>
</evidence>
<evidence type="ECO:0000313" key="9">
    <source>
        <dbReference type="Proteomes" id="UP000317638"/>
    </source>
</evidence>
<feature type="active site" evidence="5">
    <location>
        <position position="36"/>
    </location>
</feature>
<feature type="active site" evidence="5">
    <location>
        <position position="18"/>
    </location>
</feature>
<gene>
    <name evidence="8" type="ORF">FOJ82_07135</name>
</gene>
<evidence type="ECO:0000259" key="7">
    <source>
        <dbReference type="PROSITE" id="PS51160"/>
    </source>
</evidence>
<dbReference type="PANTHER" id="PTHR47268">
    <property type="entry name" value="ACYLPHOSPHATASE"/>
    <property type="match status" value="1"/>
</dbReference>
<dbReference type="PANTHER" id="PTHR47268:SF4">
    <property type="entry name" value="ACYLPHOSPHATASE"/>
    <property type="match status" value="1"/>
</dbReference>
<evidence type="ECO:0000256" key="3">
    <source>
        <dbReference type="ARBA" id="ARBA00015991"/>
    </source>
</evidence>
<organism evidence="8 9">
    <name type="scientific">Tessaracoccus rhinocerotis</name>
    <dbReference type="NCBI Taxonomy" id="1689449"/>
    <lineage>
        <taxon>Bacteria</taxon>
        <taxon>Bacillati</taxon>
        <taxon>Actinomycetota</taxon>
        <taxon>Actinomycetes</taxon>
        <taxon>Propionibacteriales</taxon>
        <taxon>Propionibacteriaceae</taxon>
        <taxon>Tessaracoccus</taxon>
    </lineage>
</organism>
<dbReference type="EC" id="3.6.1.7" evidence="2 5"/>
<dbReference type="Gene3D" id="3.30.70.100">
    <property type="match status" value="1"/>
</dbReference>
<keyword evidence="9" id="KW-1185">Reference proteome</keyword>
<dbReference type="RefSeq" id="WP_143937768.1">
    <property type="nucleotide sequence ID" value="NZ_VKKG01000002.1"/>
</dbReference>
<name>A0A553K2F8_9ACTN</name>
<keyword evidence="5" id="KW-0378">Hydrolase</keyword>
<proteinExistence type="inferred from homology"/>
<evidence type="ECO:0000256" key="6">
    <source>
        <dbReference type="RuleBase" id="RU004168"/>
    </source>
</evidence>
<accession>A0A553K2F8</accession>
<dbReference type="AlphaFoldDB" id="A0A553K2F8"/>
<dbReference type="EMBL" id="VKKG01000002">
    <property type="protein sequence ID" value="TRY18876.1"/>
    <property type="molecule type" value="Genomic_DNA"/>
</dbReference>
<dbReference type="InterPro" id="IPR020456">
    <property type="entry name" value="Acylphosphatase"/>
</dbReference>
<dbReference type="InterPro" id="IPR017968">
    <property type="entry name" value="Acylphosphatase_CS"/>
</dbReference>
<feature type="domain" description="Acylphosphatase-like" evidence="7">
    <location>
        <begin position="3"/>
        <end position="89"/>
    </location>
</feature>
<dbReference type="Pfam" id="PF00708">
    <property type="entry name" value="Acylphosphatase"/>
    <property type="match status" value="1"/>
</dbReference>
<evidence type="ECO:0000256" key="2">
    <source>
        <dbReference type="ARBA" id="ARBA00012150"/>
    </source>
</evidence>
<comment type="catalytic activity">
    <reaction evidence="4 5">
        <text>an acyl phosphate + H2O = a carboxylate + phosphate + H(+)</text>
        <dbReference type="Rhea" id="RHEA:14965"/>
        <dbReference type="ChEBI" id="CHEBI:15377"/>
        <dbReference type="ChEBI" id="CHEBI:15378"/>
        <dbReference type="ChEBI" id="CHEBI:29067"/>
        <dbReference type="ChEBI" id="CHEBI:43474"/>
        <dbReference type="ChEBI" id="CHEBI:59918"/>
        <dbReference type="EC" id="3.6.1.7"/>
    </reaction>
</comment>